<dbReference type="Proteomes" id="UP000521943">
    <property type="component" value="Unassembled WGS sequence"/>
</dbReference>
<gene>
    <name evidence="5" type="ORF">DFP72DRAFT_884441</name>
</gene>
<keyword evidence="3" id="KW-0732">Signal</keyword>
<dbReference type="SUPFAM" id="SSF53474">
    <property type="entry name" value="alpha/beta-Hydrolases"/>
    <property type="match status" value="1"/>
</dbReference>
<dbReference type="InterPro" id="IPR019819">
    <property type="entry name" value="Carboxylesterase_B_CS"/>
</dbReference>
<evidence type="ECO:0000256" key="3">
    <source>
        <dbReference type="RuleBase" id="RU361235"/>
    </source>
</evidence>
<sequence>MFTVSGKALALLLPWVLLGLQSPASAAPADVPDSQTTIPSSAAPVVNLGYAQYQGVPNTKGNTDFLGIRYAAPPVGNLRFREPQSPATVKGVQVANKQPNVCSQGVFGANSVSPYRGSNFTGFTGTSTSLTERDGETPPVSEDCLFLNVVVPGTNIKPSTKRPVVVWIHGGGYGQGSASWTGFSPGAYDGNDLVKISDGKAVVVLVQYRLGLQGFLAGEEVKKNGALNAGLLDQQFALKWVQKHISNFGGDPGQVTIWGQSAGAGSVLQQLLANGGQTQPPLFKQAILSSLYLPPQFKYNERIPEAIFNDVATQAGCGSASDKLECLRSVDSSVLDEVHKAVDAAGFFGTFTFSPVVDGTFIRDSPLRAIQQKKINKANILALTNSAEGAIFINPNTTSIEEYTAGLLPTLPSEQVKTAASQYAGSGSAVDQAGSVYGESLFICPTYNLLRALNGKVHKGEYAVPPAHHGDDLLYYFPTSSETGPTFKNPDFVNTFAGLYLDFVVTGKPNANRQGSLLPPTWPTWSEGSPKQVVFNRTGDAPAIALENSPDALLERCRYWDSVANSIGH</sequence>
<proteinExistence type="inferred from homology"/>
<feature type="signal peptide" evidence="3">
    <location>
        <begin position="1"/>
        <end position="26"/>
    </location>
</feature>
<dbReference type="EMBL" id="JACGCI010000014">
    <property type="protein sequence ID" value="KAF6759862.1"/>
    <property type="molecule type" value="Genomic_DNA"/>
</dbReference>
<dbReference type="InterPro" id="IPR029058">
    <property type="entry name" value="AB_hydrolase_fold"/>
</dbReference>
<evidence type="ECO:0000256" key="2">
    <source>
        <dbReference type="ARBA" id="ARBA00022801"/>
    </source>
</evidence>
<organism evidence="5 6">
    <name type="scientific">Ephemerocybe angulata</name>
    <dbReference type="NCBI Taxonomy" id="980116"/>
    <lineage>
        <taxon>Eukaryota</taxon>
        <taxon>Fungi</taxon>
        <taxon>Dikarya</taxon>
        <taxon>Basidiomycota</taxon>
        <taxon>Agaricomycotina</taxon>
        <taxon>Agaricomycetes</taxon>
        <taxon>Agaricomycetidae</taxon>
        <taxon>Agaricales</taxon>
        <taxon>Agaricineae</taxon>
        <taxon>Psathyrellaceae</taxon>
        <taxon>Ephemerocybe</taxon>
    </lineage>
</organism>
<dbReference type="EC" id="3.1.1.-" evidence="3"/>
<keyword evidence="6" id="KW-1185">Reference proteome</keyword>
<dbReference type="InterPro" id="IPR019826">
    <property type="entry name" value="Carboxylesterase_B_AS"/>
</dbReference>
<comment type="similarity">
    <text evidence="1 3">Belongs to the type-B carboxylesterase/lipase family.</text>
</comment>
<dbReference type="PANTHER" id="PTHR11559">
    <property type="entry name" value="CARBOXYLESTERASE"/>
    <property type="match status" value="1"/>
</dbReference>
<evidence type="ECO:0000259" key="4">
    <source>
        <dbReference type="Pfam" id="PF00135"/>
    </source>
</evidence>
<reference evidence="5 6" key="1">
    <citation type="submission" date="2020-07" db="EMBL/GenBank/DDBJ databases">
        <title>Comparative genomics of pyrophilous fungi reveals a link between fire events and developmental genes.</title>
        <authorList>
            <consortium name="DOE Joint Genome Institute"/>
            <person name="Steindorff A.S."/>
            <person name="Carver A."/>
            <person name="Calhoun S."/>
            <person name="Stillman K."/>
            <person name="Liu H."/>
            <person name="Lipzen A."/>
            <person name="Pangilinan J."/>
            <person name="Labutti K."/>
            <person name="Bruns T.D."/>
            <person name="Grigoriev I.V."/>
        </authorList>
    </citation>
    <scope>NUCLEOTIDE SEQUENCE [LARGE SCALE GENOMIC DNA]</scope>
    <source>
        <strain evidence="5 6">CBS 144469</strain>
    </source>
</reference>
<dbReference type="InterPro" id="IPR050309">
    <property type="entry name" value="Type-B_Carboxylest/Lipase"/>
</dbReference>
<dbReference type="AlphaFoldDB" id="A0A8H6I8K1"/>
<dbReference type="GO" id="GO:0016787">
    <property type="term" value="F:hydrolase activity"/>
    <property type="evidence" value="ECO:0007669"/>
    <property type="project" value="UniProtKB-KW"/>
</dbReference>
<feature type="chain" id="PRO_5034658107" description="Carboxylic ester hydrolase" evidence="3">
    <location>
        <begin position="27"/>
        <end position="569"/>
    </location>
</feature>
<evidence type="ECO:0000313" key="5">
    <source>
        <dbReference type="EMBL" id="KAF6759862.1"/>
    </source>
</evidence>
<dbReference type="PROSITE" id="PS00122">
    <property type="entry name" value="CARBOXYLESTERASE_B_1"/>
    <property type="match status" value="1"/>
</dbReference>
<name>A0A8H6I8K1_9AGAR</name>
<dbReference type="OrthoDB" id="408631at2759"/>
<protein>
    <recommendedName>
        <fullName evidence="3">Carboxylic ester hydrolase</fullName>
        <ecNumber evidence="3">3.1.1.-</ecNumber>
    </recommendedName>
</protein>
<dbReference type="PROSITE" id="PS00941">
    <property type="entry name" value="CARBOXYLESTERASE_B_2"/>
    <property type="match status" value="1"/>
</dbReference>
<comment type="caution">
    <text evidence="5">The sequence shown here is derived from an EMBL/GenBank/DDBJ whole genome shotgun (WGS) entry which is preliminary data.</text>
</comment>
<evidence type="ECO:0000256" key="1">
    <source>
        <dbReference type="ARBA" id="ARBA00005964"/>
    </source>
</evidence>
<dbReference type="Pfam" id="PF00135">
    <property type="entry name" value="COesterase"/>
    <property type="match status" value="1"/>
</dbReference>
<feature type="domain" description="Carboxylesterase type B" evidence="4">
    <location>
        <begin position="46"/>
        <end position="527"/>
    </location>
</feature>
<dbReference type="InterPro" id="IPR002018">
    <property type="entry name" value="CarbesteraseB"/>
</dbReference>
<accession>A0A8H6I8K1</accession>
<evidence type="ECO:0000313" key="6">
    <source>
        <dbReference type="Proteomes" id="UP000521943"/>
    </source>
</evidence>
<keyword evidence="2 3" id="KW-0378">Hydrolase</keyword>
<dbReference type="Gene3D" id="3.40.50.1820">
    <property type="entry name" value="alpha/beta hydrolase"/>
    <property type="match status" value="1"/>
</dbReference>